<evidence type="ECO:0000313" key="3">
    <source>
        <dbReference type="Proteomes" id="UP000179935"/>
    </source>
</evidence>
<dbReference type="InterPro" id="IPR036873">
    <property type="entry name" value="Rhodanese-like_dom_sf"/>
</dbReference>
<feature type="domain" description="Rhodanese" evidence="1">
    <location>
        <begin position="13"/>
        <end position="103"/>
    </location>
</feature>
<dbReference type="Gene3D" id="6.10.140.1340">
    <property type="match status" value="1"/>
</dbReference>
<dbReference type="RefSeq" id="WP_071366610.1">
    <property type="nucleotide sequence ID" value="NZ_MLYP01000038.1"/>
</dbReference>
<proteinExistence type="predicted"/>
<dbReference type="STRING" id="1428652.BIV24_13970"/>
<dbReference type="Pfam" id="PF11127">
    <property type="entry name" value="YgaP-like_TM"/>
    <property type="match status" value="1"/>
</dbReference>
<dbReference type="InterPro" id="IPR001763">
    <property type="entry name" value="Rhodanese-like_dom"/>
</dbReference>
<accession>A0A1S2PF72</accession>
<gene>
    <name evidence="2" type="ORF">BIV24_13970</name>
</gene>
<dbReference type="PANTHER" id="PTHR45431:SF3">
    <property type="entry name" value="RHODANESE-LIKE DOMAIN-CONTAINING PROTEIN 15, CHLOROPLASTIC"/>
    <property type="match status" value="1"/>
</dbReference>
<protein>
    <submittedName>
        <fullName evidence="2">Transporter</fullName>
    </submittedName>
</protein>
<evidence type="ECO:0000259" key="1">
    <source>
        <dbReference type="PROSITE" id="PS50206"/>
    </source>
</evidence>
<dbReference type="SMART" id="SM00450">
    <property type="entry name" value="RHOD"/>
    <property type="match status" value="1"/>
</dbReference>
<reference evidence="2 3" key="1">
    <citation type="submission" date="2016-10" db="EMBL/GenBank/DDBJ databases">
        <title>Genome sequence of Streptomyces sp. MUSC 93.</title>
        <authorList>
            <person name="Lee L.-H."/>
            <person name="Ser H.-L."/>
            <person name="Law J.W.-F."/>
        </authorList>
    </citation>
    <scope>NUCLEOTIDE SEQUENCE [LARGE SCALE GENOMIC DNA]</scope>
    <source>
        <strain evidence="2 3">MUSC 93</strain>
    </source>
</reference>
<dbReference type="Proteomes" id="UP000179935">
    <property type="component" value="Unassembled WGS sequence"/>
</dbReference>
<dbReference type="InterPro" id="IPR021309">
    <property type="entry name" value="YgaP-like_TM"/>
</dbReference>
<evidence type="ECO:0000313" key="2">
    <source>
        <dbReference type="EMBL" id="OIJ92373.1"/>
    </source>
</evidence>
<dbReference type="InterPro" id="IPR001307">
    <property type="entry name" value="Thiosulphate_STrfase_CS"/>
</dbReference>
<dbReference type="PROSITE" id="PS00380">
    <property type="entry name" value="RHODANESE_1"/>
    <property type="match status" value="1"/>
</dbReference>
<dbReference type="InterPro" id="IPR052367">
    <property type="entry name" value="Thiosulfate_ST/Rhodanese-like"/>
</dbReference>
<dbReference type="GO" id="GO:0004792">
    <property type="term" value="F:thiosulfate-cyanide sulfurtransferase activity"/>
    <property type="evidence" value="ECO:0007669"/>
    <property type="project" value="InterPro"/>
</dbReference>
<dbReference type="Pfam" id="PF00581">
    <property type="entry name" value="Rhodanese"/>
    <property type="match status" value="1"/>
</dbReference>
<dbReference type="AlphaFoldDB" id="A0A1S2PF72"/>
<dbReference type="Gene3D" id="3.40.250.10">
    <property type="entry name" value="Rhodanese-like domain"/>
    <property type="match status" value="1"/>
</dbReference>
<keyword evidence="3" id="KW-1185">Reference proteome</keyword>
<dbReference type="PANTHER" id="PTHR45431">
    <property type="entry name" value="RHODANESE-LIKE DOMAIN-CONTAINING PROTEIN 15, CHLOROPLASTIC"/>
    <property type="match status" value="1"/>
</dbReference>
<organism evidence="2 3">
    <name type="scientific">Streptomyces colonosanans</name>
    <dbReference type="NCBI Taxonomy" id="1428652"/>
    <lineage>
        <taxon>Bacteria</taxon>
        <taxon>Bacillati</taxon>
        <taxon>Actinomycetota</taxon>
        <taxon>Actinomycetes</taxon>
        <taxon>Kitasatosporales</taxon>
        <taxon>Streptomycetaceae</taxon>
        <taxon>Streptomyces</taxon>
    </lineage>
</organism>
<dbReference type="SUPFAM" id="SSF52821">
    <property type="entry name" value="Rhodanese/Cell cycle control phosphatase"/>
    <property type="match status" value="1"/>
</dbReference>
<dbReference type="PROSITE" id="PS50206">
    <property type="entry name" value="RHODANESE_3"/>
    <property type="match status" value="1"/>
</dbReference>
<dbReference type="EMBL" id="MLYP01000038">
    <property type="protein sequence ID" value="OIJ92373.1"/>
    <property type="molecule type" value="Genomic_DNA"/>
</dbReference>
<sequence length="188" mass="19370">MAASLTADQLEPRLGQLTVIDVRSPGEYAGGHIPGARNIPLDKLQRALPDLSAAAQRGELAVVCASGARSQTACTQLAAAGIPAFTVVGGTSAWAQSGRPLNRPAGARAVWAMDRQVRMAAGSLVILGLLTDLALPGARWFSAAIGAGLVFSALSNTCAMGNLLGKLPYNRPRTGTADLDDILATLRK</sequence>
<comment type="caution">
    <text evidence="2">The sequence shown here is derived from an EMBL/GenBank/DDBJ whole genome shotgun (WGS) entry which is preliminary data.</text>
</comment>
<name>A0A1S2PF72_9ACTN</name>
<dbReference type="OrthoDB" id="9800872at2"/>
<dbReference type="CDD" id="cd00158">
    <property type="entry name" value="RHOD"/>
    <property type="match status" value="1"/>
</dbReference>